<protein>
    <submittedName>
        <fullName evidence="1">Uncharacterized protein</fullName>
    </submittedName>
</protein>
<name>A0ABZ1BVX4_9FIRM</name>
<reference evidence="1 2" key="1">
    <citation type="journal article" date="2024" name="Front. Microbiol.">
        <title>Novel thermophilic genera Geochorda gen. nov. and Carboxydochorda gen. nov. from the deep terrestrial subsurface reveal the ecophysiological diversity in the class Limnochordia.</title>
        <authorList>
            <person name="Karnachuk O.V."/>
            <person name="Lukina A.P."/>
            <person name="Avakyan M.R."/>
            <person name="Kadnikov V.V."/>
            <person name="Begmatov S."/>
            <person name="Beletsky A.V."/>
            <person name="Vlasova K.G."/>
            <person name="Novikov A.A."/>
            <person name="Shcherbakova V.A."/>
            <person name="Mardanov A.V."/>
            <person name="Ravin N.V."/>
        </authorList>
    </citation>
    <scope>NUCLEOTIDE SEQUENCE [LARGE SCALE GENOMIC DNA]</scope>
    <source>
        <strain evidence="1 2">L945</strain>
    </source>
</reference>
<accession>A0ABZ1BVX4</accession>
<gene>
    <name evidence="1" type="ORF">U7230_11425</name>
</gene>
<keyword evidence="2" id="KW-1185">Reference proteome</keyword>
<evidence type="ECO:0000313" key="2">
    <source>
        <dbReference type="Proteomes" id="UP001332192"/>
    </source>
</evidence>
<evidence type="ECO:0000313" key="1">
    <source>
        <dbReference type="EMBL" id="WRP16696.1"/>
    </source>
</evidence>
<sequence>MFLQSEELRYAMQSLCRRPVEMWPSLDFRAYAAHLVGEQWLLFAFSQSGETRETVEAPQAACGRFNEADDAQAALATWSSRRRTRTNCWRPCCGSACSTS</sequence>
<dbReference type="InterPro" id="IPR046348">
    <property type="entry name" value="SIS_dom_sf"/>
</dbReference>
<dbReference type="Gene3D" id="3.40.50.10490">
    <property type="entry name" value="Glucose-6-phosphate isomerase like protein, domain 1"/>
    <property type="match status" value="1"/>
</dbReference>
<organism evidence="1 2">
    <name type="scientific">Carboxydichorda subterranea</name>
    <dbReference type="NCBI Taxonomy" id="3109565"/>
    <lineage>
        <taxon>Bacteria</taxon>
        <taxon>Bacillati</taxon>
        <taxon>Bacillota</taxon>
        <taxon>Limnochordia</taxon>
        <taxon>Limnochordales</taxon>
        <taxon>Geochordaceae</taxon>
        <taxon>Carboxydichorda</taxon>
    </lineage>
</organism>
<dbReference type="RefSeq" id="WP_324715968.1">
    <property type="nucleotide sequence ID" value="NZ_CP141615.1"/>
</dbReference>
<dbReference type="SUPFAM" id="SSF53697">
    <property type="entry name" value="SIS domain"/>
    <property type="match status" value="1"/>
</dbReference>
<proteinExistence type="predicted"/>
<dbReference type="EMBL" id="CP141615">
    <property type="protein sequence ID" value="WRP16696.1"/>
    <property type="molecule type" value="Genomic_DNA"/>
</dbReference>
<dbReference type="Proteomes" id="UP001332192">
    <property type="component" value="Chromosome"/>
</dbReference>